<evidence type="ECO:0000256" key="1">
    <source>
        <dbReference type="SAM" id="MobiDB-lite"/>
    </source>
</evidence>
<sequence length="1121" mass="119496">MASQALPRSPLNKGAKAKPQPGTPAKLGAGKMKGQEQRQQVNQEQHRASGSGTSPMPSEGDNVSPYLGGTAGTAEKASGRIPGGKAWNAVNDLRGGAHKFKEKIKSYGADAPTKPGDLAANAPSSLPMNLSDLEGLEVGDGGQIMDHNGTPVAKVVEGDPEDLVGMSVGADGEILDEDGDLVGRVQILSKPTEALEEGTANIGETPSLETLKDLPVTEEGYVMDHAGQQPMAKVVEGDTGSLVGRTANEHGEIYDEDENLIGRLEALSPDEAAKAIGQQAEGAKEHAGEIGEAIPAKISNISILEGRRVNKKGKVLDEEGEVLGQVVGDQDPKALAGNHINEKGQILDDANNVIGEVEIVPGEAADDAIKVLQQKQGETRESTQEEPDVSTLKDEVEGEVADETSAIGEDAAAKGEQLPDISTLEGLKCNKLGSIVNADGIPVGELVEGDPKRLCRDNIQLDDQGQFWDGRGNVIGKAQPLPVEETPPGPFADLEDVFVAEDGWVQDANGRRVGQVTEGDNKKLIGRAVDTDGDILDKRGNIIGHAEPWEEPEEPEPEKVDLSMLEGFKPNKYGNVMGSSGVPIARVVDGDLKTVSGRPIDREGQIWGDSGEVIGHVTIIPENERESRGPFSGLGDLVVNGEGFVEDVDGMVVGRIIEGDPKSLRGQAVDTDGEILDEHGNVQGRAERYEPPEESVVEEDLSALEGKTVNKLGNIVDANGVVIGRIASGYIKHLVGKQVDDKGQIFNEKGKVIGQAELIPNNEQERPEGPFYGLEGLTLGKDGMVVNPEQEVVGRLVEGDQKRLEGRAVDEDGEILDKTGNVIGRAERWTPEEKQRDISPMAGRKVNKEGEVRDEDGNLLGKLTQGDLQNLRGKLIDSNGYVVDNDGNKIGECTLLENLPDEQPTMSPEELEKQEKEKQDRELAKKMCAILQDTLDSVQPLCKQIMQNIEKANQTPKEELDEEQLVKTVKPLIEEAGNMLQECKGALRALDPDGQIAATAKAREASHEATPEQYSLANLLKELTQTVVETIDQGRRLIADMPHAKKEINPLWALLSEPLFQIIAAVGLLLSGVLGLVSQLLDGLGLGGLIRGLLGGLGIDKLLEGFGLSSVTDALGLGGSK</sequence>
<protein>
    <recommendedName>
        <fullName evidence="2">DUF6987 domain-containing protein</fullName>
    </recommendedName>
</protein>
<dbReference type="InterPro" id="IPR022124">
    <property type="entry name" value="DUF3659"/>
</dbReference>
<evidence type="ECO:0000313" key="4">
    <source>
        <dbReference type="Proteomes" id="UP000326565"/>
    </source>
</evidence>
<dbReference type="Proteomes" id="UP000326565">
    <property type="component" value="Unassembled WGS sequence"/>
</dbReference>
<organism evidence="3 4">
    <name type="scientific">Aspergillus leporis</name>
    <dbReference type="NCBI Taxonomy" id="41062"/>
    <lineage>
        <taxon>Eukaryota</taxon>
        <taxon>Fungi</taxon>
        <taxon>Dikarya</taxon>
        <taxon>Ascomycota</taxon>
        <taxon>Pezizomycotina</taxon>
        <taxon>Eurotiomycetes</taxon>
        <taxon>Eurotiomycetidae</taxon>
        <taxon>Eurotiales</taxon>
        <taxon>Aspergillaceae</taxon>
        <taxon>Aspergillus</taxon>
        <taxon>Aspergillus subgen. Circumdati</taxon>
    </lineage>
</organism>
<dbReference type="AlphaFoldDB" id="A0A5N5WXL1"/>
<dbReference type="InterPro" id="IPR054256">
    <property type="entry name" value="DUF6987"/>
</dbReference>
<dbReference type="PANTHER" id="PTHR39461:SF1">
    <property type="entry name" value="LEA DOMAIN PROTEIN (AFU_ORTHOLOGUE AFUA_8G04920)"/>
    <property type="match status" value="1"/>
</dbReference>
<dbReference type="Pfam" id="PF22485">
    <property type="entry name" value="DUF6987"/>
    <property type="match status" value="1"/>
</dbReference>
<name>A0A5N5WXL1_9EURO</name>
<dbReference type="EMBL" id="ML732229">
    <property type="protein sequence ID" value="KAB8073298.1"/>
    <property type="molecule type" value="Genomic_DNA"/>
</dbReference>
<dbReference type="OrthoDB" id="3937590at2759"/>
<proteinExistence type="predicted"/>
<accession>A0A5N5WXL1</accession>
<evidence type="ECO:0000313" key="3">
    <source>
        <dbReference type="EMBL" id="KAB8073298.1"/>
    </source>
</evidence>
<dbReference type="Pfam" id="PF12396">
    <property type="entry name" value="DUF3659"/>
    <property type="match status" value="10"/>
</dbReference>
<feature type="region of interest" description="Disordered" evidence="1">
    <location>
        <begin position="1"/>
        <end position="90"/>
    </location>
</feature>
<keyword evidence="4" id="KW-1185">Reference proteome</keyword>
<evidence type="ECO:0000259" key="2">
    <source>
        <dbReference type="Pfam" id="PF22485"/>
    </source>
</evidence>
<reference evidence="3 4" key="1">
    <citation type="submission" date="2019-04" db="EMBL/GenBank/DDBJ databases">
        <title>Friends and foes A comparative genomics study of 23 Aspergillus species from section Flavi.</title>
        <authorList>
            <consortium name="DOE Joint Genome Institute"/>
            <person name="Kjaerbolling I."/>
            <person name="Vesth T."/>
            <person name="Frisvad J.C."/>
            <person name="Nybo J.L."/>
            <person name="Theobald S."/>
            <person name="Kildgaard S."/>
            <person name="Isbrandt T."/>
            <person name="Kuo A."/>
            <person name="Sato A."/>
            <person name="Lyhne E.K."/>
            <person name="Kogle M.E."/>
            <person name="Wiebenga A."/>
            <person name="Kun R.S."/>
            <person name="Lubbers R.J."/>
            <person name="Makela M.R."/>
            <person name="Barry K."/>
            <person name="Chovatia M."/>
            <person name="Clum A."/>
            <person name="Daum C."/>
            <person name="Haridas S."/>
            <person name="He G."/>
            <person name="LaButti K."/>
            <person name="Lipzen A."/>
            <person name="Mondo S."/>
            <person name="Riley R."/>
            <person name="Salamov A."/>
            <person name="Simmons B.A."/>
            <person name="Magnuson J.K."/>
            <person name="Henrissat B."/>
            <person name="Mortensen U.H."/>
            <person name="Larsen T.O."/>
            <person name="Devries R.P."/>
            <person name="Grigoriev I.V."/>
            <person name="Machida M."/>
            <person name="Baker S.E."/>
            <person name="Andersen M.R."/>
        </authorList>
    </citation>
    <scope>NUCLEOTIDE SEQUENCE [LARGE SCALE GENOMIC DNA]</scope>
    <source>
        <strain evidence="3 4">CBS 151.66</strain>
    </source>
</reference>
<feature type="region of interest" description="Disordered" evidence="1">
    <location>
        <begin position="374"/>
        <end position="393"/>
    </location>
</feature>
<dbReference type="PANTHER" id="PTHR39461">
    <property type="entry name" value="LEA DOMAIN PROTEIN (AFU_ORTHOLOGUE AFUA_8G04920)"/>
    <property type="match status" value="1"/>
</dbReference>
<gene>
    <name evidence="3" type="ORF">BDV29DRAFT_138701</name>
</gene>
<feature type="domain" description="DUF6987" evidence="2">
    <location>
        <begin position="912"/>
        <end position="1109"/>
    </location>
</feature>